<evidence type="ECO:0000313" key="3">
    <source>
        <dbReference type="Proteomes" id="UP000189674"/>
    </source>
</evidence>
<feature type="transmembrane region" description="Helical" evidence="1">
    <location>
        <begin position="44"/>
        <end position="66"/>
    </location>
</feature>
<protein>
    <submittedName>
        <fullName evidence="2">Uncharacterized protein</fullName>
    </submittedName>
</protein>
<dbReference type="STRING" id="1936003.STSP2_03218"/>
<dbReference type="KEGG" id="alus:STSP2_03218"/>
<keyword evidence="3" id="KW-1185">Reference proteome</keyword>
<dbReference type="RefSeq" id="WP_146663647.1">
    <property type="nucleotide sequence ID" value="NZ_CP019791.1"/>
</dbReference>
<feature type="transmembrane region" description="Helical" evidence="1">
    <location>
        <begin position="15"/>
        <end position="37"/>
    </location>
</feature>
<dbReference type="AlphaFoldDB" id="A0A1U9NR67"/>
<evidence type="ECO:0000313" key="2">
    <source>
        <dbReference type="EMBL" id="AQT70016.1"/>
    </source>
</evidence>
<feature type="transmembrane region" description="Helical" evidence="1">
    <location>
        <begin position="215"/>
        <end position="236"/>
    </location>
</feature>
<organism evidence="2 3">
    <name type="scientific">Anaerohalosphaera lusitana</name>
    <dbReference type="NCBI Taxonomy" id="1936003"/>
    <lineage>
        <taxon>Bacteria</taxon>
        <taxon>Pseudomonadati</taxon>
        <taxon>Planctomycetota</taxon>
        <taxon>Phycisphaerae</taxon>
        <taxon>Sedimentisphaerales</taxon>
        <taxon>Anaerohalosphaeraceae</taxon>
        <taxon>Anaerohalosphaera</taxon>
    </lineage>
</organism>
<name>A0A1U9NR67_9BACT</name>
<keyword evidence="1" id="KW-0812">Transmembrane</keyword>
<feature type="transmembrane region" description="Helical" evidence="1">
    <location>
        <begin position="86"/>
        <end position="105"/>
    </location>
</feature>
<gene>
    <name evidence="2" type="ORF">STSP2_03218</name>
</gene>
<proteinExistence type="predicted"/>
<evidence type="ECO:0000256" key="1">
    <source>
        <dbReference type="SAM" id="Phobius"/>
    </source>
</evidence>
<keyword evidence="1" id="KW-1133">Transmembrane helix</keyword>
<sequence>MPETAQNIQQVAQEAASMIPVIGGIGCVVFGLFFWLGGLRWSRLIAALVGLVTGGMGIIVSGYGLHGPAVLAMPVGALVGLLANRILLGIMGSLILGSLVMVTVSDKGMPAFNIMFSVEEFRAEDGSFSHESVMAGVRGRVQYYGATLKEYAVGLEGKAITAGVVTAIIALFLRSQILSSVTCASLGTGLIFAGMILVLINKGAAPVERIAERPGLYRLAAGGMLVFGTAVQYALFRGRKADKKVKSNNGDE</sequence>
<dbReference type="EMBL" id="CP019791">
    <property type="protein sequence ID" value="AQT70016.1"/>
    <property type="molecule type" value="Genomic_DNA"/>
</dbReference>
<keyword evidence="1" id="KW-0472">Membrane</keyword>
<accession>A0A1U9NR67</accession>
<dbReference type="Proteomes" id="UP000189674">
    <property type="component" value="Chromosome"/>
</dbReference>
<reference evidence="3" key="1">
    <citation type="submission" date="2017-02" db="EMBL/GenBank/DDBJ databases">
        <title>Comparative genomics and description of representatives of a novel lineage of planctomycetes thriving in anoxic sediments.</title>
        <authorList>
            <person name="Spring S."/>
            <person name="Bunk B."/>
            <person name="Sproer C."/>
        </authorList>
    </citation>
    <scope>NUCLEOTIDE SEQUENCE [LARGE SCALE GENOMIC DNA]</scope>
    <source>
        <strain evidence="3">ST-NAGAB-D1</strain>
    </source>
</reference>
<feature type="transmembrane region" description="Helical" evidence="1">
    <location>
        <begin position="177"/>
        <end position="200"/>
    </location>
</feature>